<dbReference type="GO" id="GO:0030906">
    <property type="term" value="C:retromer, cargo-selective complex"/>
    <property type="evidence" value="ECO:0007669"/>
    <property type="project" value="InterPro"/>
</dbReference>
<dbReference type="OrthoDB" id="10258141at2759"/>
<keyword evidence="3" id="KW-1185">Reference proteome</keyword>
<evidence type="ECO:0000256" key="1">
    <source>
        <dbReference type="SAM" id="Phobius"/>
    </source>
</evidence>
<proteinExistence type="predicted"/>
<dbReference type="Pfam" id="PF03635">
    <property type="entry name" value="Vps35"/>
    <property type="match status" value="1"/>
</dbReference>
<dbReference type="EMBL" id="KQ245199">
    <property type="protein sequence ID" value="KNC73751.1"/>
    <property type="molecule type" value="Genomic_DNA"/>
</dbReference>
<feature type="transmembrane region" description="Helical" evidence="1">
    <location>
        <begin position="37"/>
        <end position="56"/>
    </location>
</feature>
<dbReference type="GO" id="GO:0005770">
    <property type="term" value="C:late endosome"/>
    <property type="evidence" value="ECO:0007669"/>
    <property type="project" value="TreeGrafter"/>
</dbReference>
<evidence type="ECO:0008006" key="4">
    <source>
        <dbReference type="Google" id="ProtNLM"/>
    </source>
</evidence>
<dbReference type="GO" id="GO:0006886">
    <property type="term" value="P:intracellular protein transport"/>
    <property type="evidence" value="ECO:0007669"/>
    <property type="project" value="TreeGrafter"/>
</dbReference>
<protein>
    <recommendedName>
        <fullName evidence="4">Vacuolar protein sorting-associated protein 35</fullName>
    </recommendedName>
</protein>
<evidence type="ECO:0000313" key="2">
    <source>
        <dbReference type="EMBL" id="KNC73751.1"/>
    </source>
</evidence>
<accession>A0A0L0FB73</accession>
<keyword evidence="1" id="KW-0472">Membrane</keyword>
<feature type="non-terminal residue" evidence="2">
    <location>
        <position position="93"/>
    </location>
</feature>
<dbReference type="Proteomes" id="UP000054560">
    <property type="component" value="Unassembled WGS sequence"/>
</dbReference>
<dbReference type="PANTHER" id="PTHR11099:SF0">
    <property type="entry name" value="VACUOLAR PROTEIN SORTING-ASSOCIATED PROTEIN 35"/>
    <property type="match status" value="1"/>
</dbReference>
<gene>
    <name evidence="2" type="ORF">SARC_13693</name>
</gene>
<dbReference type="GO" id="GO:0042147">
    <property type="term" value="P:retrograde transport, endosome to Golgi"/>
    <property type="evidence" value="ECO:0007669"/>
    <property type="project" value="InterPro"/>
</dbReference>
<dbReference type="AlphaFoldDB" id="A0A0L0FB73"/>
<dbReference type="GO" id="GO:0005829">
    <property type="term" value="C:cytosol"/>
    <property type="evidence" value="ECO:0007669"/>
    <property type="project" value="GOC"/>
</dbReference>
<dbReference type="STRING" id="667725.A0A0L0FB73"/>
<dbReference type="InterPro" id="IPR005378">
    <property type="entry name" value="Vps35"/>
</dbReference>
<keyword evidence="1" id="KW-0812">Transmembrane</keyword>
<organism evidence="2 3">
    <name type="scientific">Sphaeroforma arctica JP610</name>
    <dbReference type="NCBI Taxonomy" id="667725"/>
    <lineage>
        <taxon>Eukaryota</taxon>
        <taxon>Ichthyosporea</taxon>
        <taxon>Ichthyophonida</taxon>
        <taxon>Sphaeroforma</taxon>
    </lineage>
</organism>
<keyword evidence="1" id="KW-1133">Transmembrane helix</keyword>
<dbReference type="PANTHER" id="PTHR11099">
    <property type="entry name" value="VACUOLAR SORTING PROTEIN 35"/>
    <property type="match status" value="1"/>
</dbReference>
<dbReference type="GeneID" id="25914197"/>
<reference evidence="2 3" key="1">
    <citation type="submission" date="2011-02" db="EMBL/GenBank/DDBJ databases">
        <title>The Genome Sequence of Sphaeroforma arctica JP610.</title>
        <authorList>
            <consortium name="The Broad Institute Genome Sequencing Platform"/>
            <person name="Russ C."/>
            <person name="Cuomo C."/>
            <person name="Young S.K."/>
            <person name="Zeng Q."/>
            <person name="Gargeya S."/>
            <person name="Alvarado L."/>
            <person name="Berlin A."/>
            <person name="Chapman S.B."/>
            <person name="Chen Z."/>
            <person name="Freedman E."/>
            <person name="Gellesch M."/>
            <person name="Goldberg J."/>
            <person name="Griggs A."/>
            <person name="Gujja S."/>
            <person name="Heilman E."/>
            <person name="Heiman D."/>
            <person name="Howarth C."/>
            <person name="Mehta T."/>
            <person name="Neiman D."/>
            <person name="Pearson M."/>
            <person name="Roberts A."/>
            <person name="Saif S."/>
            <person name="Shea T."/>
            <person name="Shenoy N."/>
            <person name="Sisk P."/>
            <person name="Stolte C."/>
            <person name="Sykes S."/>
            <person name="White J."/>
            <person name="Yandava C."/>
            <person name="Burger G."/>
            <person name="Gray M.W."/>
            <person name="Holland P.W.H."/>
            <person name="King N."/>
            <person name="Lang F.B.F."/>
            <person name="Roger A.J."/>
            <person name="Ruiz-Trillo I."/>
            <person name="Haas B."/>
            <person name="Nusbaum C."/>
            <person name="Birren B."/>
        </authorList>
    </citation>
    <scope>NUCLEOTIDE SEQUENCE [LARGE SCALE GENOMIC DNA]</scope>
    <source>
        <strain evidence="2 3">JP610</strain>
    </source>
</reference>
<dbReference type="eggNOG" id="KOG1107">
    <property type="taxonomic scope" value="Eukaryota"/>
</dbReference>
<dbReference type="RefSeq" id="XP_014147653.1">
    <property type="nucleotide sequence ID" value="XM_014292178.1"/>
</dbReference>
<evidence type="ECO:0000313" key="3">
    <source>
        <dbReference type="Proteomes" id="UP000054560"/>
    </source>
</evidence>
<name>A0A0L0FB73_9EUKA</name>
<sequence>MSPDMAVIDELRHLELHLEDEFTDAQKVAELYELVQYAANIVPRLYLLIMVGSVYVKVAPNMRKEIVLDLVEMCRGVQHPLRGLFLRNYLLQQ</sequence>